<evidence type="ECO:0000313" key="1">
    <source>
        <dbReference type="EMBL" id="MXU87615.1"/>
    </source>
</evidence>
<name>A0A6B0UFB9_IXORI</name>
<dbReference type="EMBL" id="GIFC01005532">
    <property type="protein sequence ID" value="MXU87615.1"/>
    <property type="molecule type" value="Transcribed_RNA"/>
</dbReference>
<proteinExistence type="predicted"/>
<reference evidence="1" key="1">
    <citation type="submission" date="2019-12" db="EMBL/GenBank/DDBJ databases">
        <title>An insight into the sialome of adult female Ixodes ricinus ticks feeding for 6 days.</title>
        <authorList>
            <person name="Perner J."/>
            <person name="Ribeiro J.M.C."/>
        </authorList>
    </citation>
    <scope>NUCLEOTIDE SEQUENCE</scope>
    <source>
        <strain evidence="1">Semi-engorged</strain>
        <tissue evidence="1">Salivary glands</tissue>
    </source>
</reference>
<sequence>MLQLFRTTLSRLAQLLQCSGIWRLLHARVHMNETPEEDMCSCTSRHGRTSIENKTIKLFNSDVSRQVWLTSSRSIKSRLQKSGDSRPCPTPAEKFLD</sequence>
<accession>A0A6B0UFB9</accession>
<dbReference type="AlphaFoldDB" id="A0A6B0UFB9"/>
<organism evidence="1">
    <name type="scientific">Ixodes ricinus</name>
    <name type="common">Common tick</name>
    <name type="synonym">Acarus ricinus</name>
    <dbReference type="NCBI Taxonomy" id="34613"/>
    <lineage>
        <taxon>Eukaryota</taxon>
        <taxon>Metazoa</taxon>
        <taxon>Ecdysozoa</taxon>
        <taxon>Arthropoda</taxon>
        <taxon>Chelicerata</taxon>
        <taxon>Arachnida</taxon>
        <taxon>Acari</taxon>
        <taxon>Parasitiformes</taxon>
        <taxon>Ixodida</taxon>
        <taxon>Ixodoidea</taxon>
        <taxon>Ixodidae</taxon>
        <taxon>Ixodinae</taxon>
        <taxon>Ixodes</taxon>
    </lineage>
</organism>
<protein>
    <submittedName>
        <fullName evidence="1">Putative secreted protein</fullName>
    </submittedName>
</protein>